<dbReference type="VEuPathDB" id="FungiDB:HMPREF1541_09087"/>
<dbReference type="GO" id="GO:0016491">
    <property type="term" value="F:oxidoreductase activity"/>
    <property type="evidence" value="ECO:0007669"/>
    <property type="project" value="UniProtKB-KW"/>
</dbReference>
<dbReference type="Proteomes" id="UP000030752">
    <property type="component" value="Unassembled WGS sequence"/>
</dbReference>
<dbReference type="FunFam" id="3.40.50.720:FF:000084">
    <property type="entry name" value="Short-chain dehydrogenase reductase"/>
    <property type="match status" value="1"/>
</dbReference>
<dbReference type="InterPro" id="IPR002347">
    <property type="entry name" value="SDR_fam"/>
</dbReference>
<evidence type="ECO:0000256" key="1">
    <source>
        <dbReference type="ARBA" id="ARBA00006484"/>
    </source>
</evidence>
<organism evidence="4 5">
    <name type="scientific">Cyphellophora europaea (strain CBS 101466)</name>
    <name type="common">Phialophora europaea</name>
    <dbReference type="NCBI Taxonomy" id="1220924"/>
    <lineage>
        <taxon>Eukaryota</taxon>
        <taxon>Fungi</taxon>
        <taxon>Dikarya</taxon>
        <taxon>Ascomycota</taxon>
        <taxon>Pezizomycotina</taxon>
        <taxon>Eurotiomycetes</taxon>
        <taxon>Chaetothyriomycetidae</taxon>
        <taxon>Chaetothyriales</taxon>
        <taxon>Cyphellophoraceae</taxon>
        <taxon>Cyphellophora</taxon>
    </lineage>
</organism>
<accession>W2S950</accession>
<evidence type="ECO:0000313" key="4">
    <source>
        <dbReference type="EMBL" id="ETN45256.1"/>
    </source>
</evidence>
<dbReference type="OrthoDB" id="1669814at2759"/>
<dbReference type="eggNOG" id="KOG1200">
    <property type="taxonomic scope" value="Eukaryota"/>
</dbReference>
<sequence length="247" mass="25786">MDGKVVAITGAASGIGRATAQLLASQGALLSISDHDADGLEATLESLHDTVTAGWSHLSTIVNVSSASAVEEWITSTVKHFGRLDCAANIAGIHFMRPISIRQSTDEEWAQVMDINATGVFRCLRAQLKQMQSGASIVNVASIAGHVGLAGSSAYCASKHAVIGLTKAAAREEGDGGVRVNCLAPGSIKTPLTDQIPEEARPHIVATQCQKRWGDPMEAAKVIAFLLSDEATFVTGACYAVDGGWLC</sequence>
<keyword evidence="5" id="KW-1185">Reference proteome</keyword>
<dbReference type="RefSeq" id="XP_008711984.1">
    <property type="nucleotide sequence ID" value="XM_008713762.1"/>
</dbReference>
<dbReference type="InterPro" id="IPR036291">
    <property type="entry name" value="NAD(P)-bd_dom_sf"/>
</dbReference>
<comment type="similarity">
    <text evidence="1">Belongs to the short-chain dehydrogenases/reductases (SDR) family.</text>
</comment>
<dbReference type="PANTHER" id="PTHR24321">
    <property type="entry name" value="DEHYDROGENASES, SHORT CHAIN"/>
    <property type="match status" value="1"/>
</dbReference>
<dbReference type="Pfam" id="PF13561">
    <property type="entry name" value="adh_short_C2"/>
    <property type="match status" value="1"/>
</dbReference>
<dbReference type="PRINTS" id="PR00081">
    <property type="entry name" value="GDHRDH"/>
</dbReference>
<dbReference type="SUPFAM" id="SSF51735">
    <property type="entry name" value="NAD(P)-binding Rossmann-fold domains"/>
    <property type="match status" value="1"/>
</dbReference>
<dbReference type="HOGENOM" id="CLU_010194_1_0_1"/>
<keyword evidence="2" id="KW-0521">NADP</keyword>
<evidence type="ECO:0000313" key="5">
    <source>
        <dbReference type="Proteomes" id="UP000030752"/>
    </source>
</evidence>
<evidence type="ECO:0000256" key="2">
    <source>
        <dbReference type="ARBA" id="ARBA00022857"/>
    </source>
</evidence>
<protein>
    <recommendedName>
        <fullName evidence="6">3-oxoacyl-[acyl-carrier-protein] reductase</fullName>
    </recommendedName>
</protein>
<dbReference type="PANTHER" id="PTHR24321:SF8">
    <property type="entry name" value="ESTRADIOL 17-BETA-DEHYDROGENASE 8-RELATED"/>
    <property type="match status" value="1"/>
</dbReference>
<dbReference type="PRINTS" id="PR00080">
    <property type="entry name" value="SDRFAMILY"/>
</dbReference>
<proteinExistence type="inferred from homology"/>
<dbReference type="GeneID" id="19976426"/>
<evidence type="ECO:0008006" key="6">
    <source>
        <dbReference type="Google" id="ProtNLM"/>
    </source>
</evidence>
<dbReference type="InterPro" id="IPR020904">
    <property type="entry name" value="Sc_DH/Rdtase_CS"/>
</dbReference>
<gene>
    <name evidence="4" type="ORF">HMPREF1541_09087</name>
</gene>
<dbReference type="EMBL" id="KB822712">
    <property type="protein sequence ID" value="ETN45256.1"/>
    <property type="molecule type" value="Genomic_DNA"/>
</dbReference>
<name>W2S950_CYPE1</name>
<dbReference type="InParanoid" id="W2S950"/>
<dbReference type="Gene3D" id="3.40.50.720">
    <property type="entry name" value="NAD(P)-binding Rossmann-like Domain"/>
    <property type="match status" value="1"/>
</dbReference>
<dbReference type="STRING" id="1220924.W2S950"/>
<reference evidence="4 5" key="1">
    <citation type="submission" date="2013-03" db="EMBL/GenBank/DDBJ databases">
        <title>The Genome Sequence of Phialophora europaea CBS 101466.</title>
        <authorList>
            <consortium name="The Broad Institute Genomics Platform"/>
            <person name="Cuomo C."/>
            <person name="de Hoog S."/>
            <person name="Gorbushina A."/>
            <person name="Walker B."/>
            <person name="Young S.K."/>
            <person name="Zeng Q."/>
            <person name="Gargeya S."/>
            <person name="Fitzgerald M."/>
            <person name="Haas B."/>
            <person name="Abouelleil A."/>
            <person name="Allen A.W."/>
            <person name="Alvarado L."/>
            <person name="Arachchi H.M."/>
            <person name="Berlin A.M."/>
            <person name="Chapman S.B."/>
            <person name="Gainer-Dewar J."/>
            <person name="Goldberg J."/>
            <person name="Griggs A."/>
            <person name="Gujja S."/>
            <person name="Hansen M."/>
            <person name="Howarth C."/>
            <person name="Imamovic A."/>
            <person name="Ireland A."/>
            <person name="Larimer J."/>
            <person name="McCowan C."/>
            <person name="Murphy C."/>
            <person name="Pearson M."/>
            <person name="Poon T.W."/>
            <person name="Priest M."/>
            <person name="Roberts A."/>
            <person name="Saif S."/>
            <person name="Shea T."/>
            <person name="Sisk P."/>
            <person name="Sykes S."/>
            <person name="Wortman J."/>
            <person name="Nusbaum C."/>
            <person name="Birren B."/>
        </authorList>
    </citation>
    <scope>NUCLEOTIDE SEQUENCE [LARGE SCALE GENOMIC DNA]</scope>
    <source>
        <strain evidence="4 5">CBS 101466</strain>
    </source>
</reference>
<keyword evidence="3" id="KW-0560">Oxidoreductase</keyword>
<dbReference type="PROSITE" id="PS00061">
    <property type="entry name" value="ADH_SHORT"/>
    <property type="match status" value="1"/>
</dbReference>
<dbReference type="AlphaFoldDB" id="W2S950"/>
<evidence type="ECO:0000256" key="3">
    <source>
        <dbReference type="ARBA" id="ARBA00023002"/>
    </source>
</evidence>